<evidence type="ECO:0000256" key="9">
    <source>
        <dbReference type="ARBA" id="ARBA00023146"/>
    </source>
</evidence>
<geneLocation type="plastid" evidence="12"/>
<evidence type="ECO:0000256" key="4">
    <source>
        <dbReference type="ARBA" id="ARBA00022723"/>
    </source>
</evidence>
<dbReference type="SMART" id="SM00896">
    <property type="entry name" value="FDX-ACB"/>
    <property type="match status" value="1"/>
</dbReference>
<keyword evidence="3 12" id="KW-0436">Ligase</keyword>
<comment type="cofactor">
    <cofactor evidence="1">
        <name>Mg(2+)</name>
        <dbReference type="ChEBI" id="CHEBI:18420"/>
    </cofactor>
</comment>
<dbReference type="GO" id="GO:0004826">
    <property type="term" value="F:phenylalanine-tRNA ligase activity"/>
    <property type="evidence" value="ECO:0007669"/>
    <property type="project" value="UniProtKB-EC"/>
</dbReference>
<accession>A0A4D6WLP5</accession>
<dbReference type="InterPro" id="IPR045060">
    <property type="entry name" value="Phe-tRNA-ligase_IIc_bsu"/>
</dbReference>
<dbReference type="PANTHER" id="PTHR10947:SF0">
    <property type="entry name" value="PHENYLALANINE--TRNA LIGASE BETA SUBUNIT"/>
    <property type="match status" value="1"/>
</dbReference>
<reference evidence="12" key="1">
    <citation type="journal article" date="2019" name="Mol. Phylogenet. Evol.">
        <title>Morphological evolution and classification of the red algal order Ceramiales inferred using plastid phylogenomics.</title>
        <authorList>
            <person name="Diaz-Tapia P."/>
            <person name="Pasella M.M."/>
            <person name="Verbruggen H."/>
            <person name="Maggs C.A."/>
        </authorList>
    </citation>
    <scope>NUCLEOTIDE SEQUENCE</scope>
    <source>
        <strain evidence="12">PD2933</strain>
    </source>
</reference>
<dbReference type="PROSITE" id="PS51483">
    <property type="entry name" value="B5"/>
    <property type="match status" value="1"/>
</dbReference>
<dbReference type="Gene3D" id="3.50.40.10">
    <property type="entry name" value="Phenylalanyl-trna Synthetase, Chain B, domain 3"/>
    <property type="match status" value="1"/>
</dbReference>
<dbReference type="SMART" id="SM00874">
    <property type="entry name" value="B5"/>
    <property type="match status" value="1"/>
</dbReference>
<evidence type="ECO:0000256" key="8">
    <source>
        <dbReference type="ARBA" id="ARBA00022917"/>
    </source>
</evidence>
<dbReference type="Gene3D" id="3.30.56.10">
    <property type="match status" value="2"/>
</dbReference>
<dbReference type="InterPro" id="IPR005121">
    <property type="entry name" value="Fdx_antiC-bd"/>
</dbReference>
<keyword evidence="5" id="KW-0547">Nucleotide-binding</keyword>
<name>A0A4D6WLP5_9FLOR</name>
<protein>
    <recommendedName>
        <fullName evidence="2">phenylalanine--tRNA ligase</fullName>
        <ecNumber evidence="2">6.1.1.20</ecNumber>
    </recommendedName>
</protein>
<dbReference type="InterPro" id="IPR005147">
    <property type="entry name" value="tRNA_synthase_B5-dom"/>
</dbReference>
<evidence type="ECO:0000313" key="12">
    <source>
        <dbReference type="EMBL" id="QCI04162.1"/>
    </source>
</evidence>
<keyword evidence="12" id="KW-0934">Plastid</keyword>
<dbReference type="InterPro" id="IPR020825">
    <property type="entry name" value="Phe-tRNA_synthase-like_B3/B4"/>
</dbReference>
<keyword evidence="4" id="KW-0479">Metal-binding</keyword>
<evidence type="ECO:0000256" key="7">
    <source>
        <dbReference type="ARBA" id="ARBA00022842"/>
    </source>
</evidence>
<dbReference type="GO" id="GO:0003723">
    <property type="term" value="F:RNA binding"/>
    <property type="evidence" value="ECO:0007669"/>
    <property type="project" value="InterPro"/>
</dbReference>
<proteinExistence type="predicted"/>
<dbReference type="Pfam" id="PF17759">
    <property type="entry name" value="tRNA_synthFbeta"/>
    <property type="match status" value="1"/>
</dbReference>
<dbReference type="PANTHER" id="PTHR10947">
    <property type="entry name" value="PHENYLALANYL-TRNA SYNTHETASE BETA CHAIN AND LEUCINE-RICH REPEAT-CONTAINING PROTEIN 47"/>
    <property type="match status" value="1"/>
</dbReference>
<dbReference type="PROSITE" id="PS51447">
    <property type="entry name" value="FDX_ACB"/>
    <property type="match status" value="1"/>
</dbReference>
<dbReference type="InterPro" id="IPR041616">
    <property type="entry name" value="PheRS_beta_core"/>
</dbReference>
<gene>
    <name evidence="12" type="primary">syfB</name>
</gene>
<dbReference type="GO" id="GO:0009328">
    <property type="term" value="C:phenylalanine-tRNA ligase complex"/>
    <property type="evidence" value="ECO:0007669"/>
    <property type="project" value="TreeGrafter"/>
</dbReference>
<reference evidence="12" key="2">
    <citation type="submission" date="2019-04" db="EMBL/GenBank/DDBJ databases">
        <authorList>
            <person name="Pasella M."/>
        </authorList>
    </citation>
    <scope>NUCLEOTIDE SEQUENCE</scope>
    <source>
        <strain evidence="12">PD2933</strain>
    </source>
</reference>
<feature type="domain" description="B5" evidence="11">
    <location>
        <begin position="263"/>
        <end position="346"/>
    </location>
</feature>
<evidence type="ECO:0000256" key="6">
    <source>
        <dbReference type="ARBA" id="ARBA00022840"/>
    </source>
</evidence>
<keyword evidence="8" id="KW-0648">Protein biosynthesis</keyword>
<evidence type="ECO:0000259" key="10">
    <source>
        <dbReference type="PROSITE" id="PS51447"/>
    </source>
</evidence>
<dbReference type="EMBL" id="MK814609">
    <property type="protein sequence ID" value="QCI04162.1"/>
    <property type="molecule type" value="Genomic_DNA"/>
</dbReference>
<dbReference type="SUPFAM" id="SSF54991">
    <property type="entry name" value="Anticodon-binding domain of PheRS"/>
    <property type="match status" value="1"/>
</dbReference>
<sequence length="664" mass="78973">MKFSWIFLNYWINLKNISLKQFEDELTLNGFEIEHVTKNSNISNDIIIDLNITSNRREVSNIIGLAQEISTIFNLKLNKDFLNKSFLFKKVKTIYNDNTCPKISYCIIHKITNFQNQSTPLWLNNYLKIYNEITINNNLLQAIENYIRIQWGYKIYLYDIQNINNKNFNHFQIKIQEHKNQINLVYNQKILFTVQLNNQQINSQYVDSTNSLILFMPLFKPDFISYNYINSFLNIYYETIYLLSNLGKSYISKASKYSQIDKIKPKTIKLEKNYINNILGSLSLNKHIFFTDKAILRVLKQLNLTSKYKNKIFTVNIPENRTHDLSRKIDIIEEIARIYSFNNFISAIPSKQSIGSISKNTLIIRKMKLILNNLGLNEVVNSSFTNTNKFKNLDKQINLYNPMLVEQQCLRTNIIHNVIYNHINNIKNKQNVIELFEIGKIFYTKDNVLKEKLHLAGIIFNTEFNRITWDHQPLNLEWFQAQGIVENFFQKLNIKFKWKKINENKNIANIDYIFDNKDKIGIYSCFNNKLIGFLGKINAEICEKLYRKNTYIFEIDLLQLIQNIDQKKHLKYLIREYSSYPPVTKDISIKLNSEHNIKKLIKLIRKKYLEYLESIKIINIYYNRMDNFYSICLRLTYRASNRTLNNIDIQHINAHIKLIINTFN</sequence>
<feature type="domain" description="FDX-ACB" evidence="10">
    <location>
        <begin position="578"/>
        <end position="664"/>
    </location>
</feature>
<evidence type="ECO:0000259" key="11">
    <source>
        <dbReference type="PROSITE" id="PS51483"/>
    </source>
</evidence>
<evidence type="ECO:0000256" key="3">
    <source>
        <dbReference type="ARBA" id="ARBA00022598"/>
    </source>
</evidence>
<dbReference type="InterPro" id="IPR045864">
    <property type="entry name" value="aa-tRNA-synth_II/BPL/LPL"/>
</dbReference>
<dbReference type="SUPFAM" id="SSF55681">
    <property type="entry name" value="Class II aaRS and biotin synthetases"/>
    <property type="match status" value="1"/>
</dbReference>
<dbReference type="InterPro" id="IPR036690">
    <property type="entry name" value="Fdx_antiC-bd_sf"/>
</dbReference>
<keyword evidence="6" id="KW-0067">ATP-binding</keyword>
<dbReference type="InterPro" id="IPR009061">
    <property type="entry name" value="DNA-bd_dom_put_sf"/>
</dbReference>
<evidence type="ECO:0000256" key="1">
    <source>
        <dbReference type="ARBA" id="ARBA00001946"/>
    </source>
</evidence>
<dbReference type="Gene3D" id="3.30.70.380">
    <property type="entry name" value="Ferrodoxin-fold anticodon-binding domain"/>
    <property type="match status" value="1"/>
</dbReference>
<keyword evidence="9" id="KW-0030">Aminoacyl-tRNA synthetase</keyword>
<organism evidence="12">
    <name type="scientific">Anotrichium furcellatum</name>
    <dbReference type="NCBI Taxonomy" id="41999"/>
    <lineage>
        <taxon>Eukaryota</taxon>
        <taxon>Rhodophyta</taxon>
        <taxon>Florideophyceae</taxon>
        <taxon>Rhodymeniophycidae</taxon>
        <taxon>Ceramiales</taxon>
        <taxon>Ceramiaceae</taxon>
        <taxon>Anotrichium</taxon>
    </lineage>
</organism>
<evidence type="ECO:0000256" key="2">
    <source>
        <dbReference type="ARBA" id="ARBA00012814"/>
    </source>
</evidence>
<dbReference type="Gene3D" id="3.30.930.10">
    <property type="entry name" value="Bira Bifunctional Protein, Domain 2"/>
    <property type="match status" value="1"/>
</dbReference>
<keyword evidence="7" id="KW-0460">Magnesium</keyword>
<dbReference type="AlphaFoldDB" id="A0A4D6WLP5"/>
<dbReference type="EC" id="6.1.1.20" evidence="2"/>
<evidence type="ECO:0000256" key="5">
    <source>
        <dbReference type="ARBA" id="ARBA00022741"/>
    </source>
</evidence>
<dbReference type="GO" id="GO:0000287">
    <property type="term" value="F:magnesium ion binding"/>
    <property type="evidence" value="ECO:0007669"/>
    <property type="project" value="InterPro"/>
</dbReference>
<dbReference type="GO" id="GO:0005524">
    <property type="term" value="F:ATP binding"/>
    <property type="evidence" value="ECO:0007669"/>
    <property type="project" value="UniProtKB-KW"/>
</dbReference>
<dbReference type="Pfam" id="PF03147">
    <property type="entry name" value="FDX-ACB"/>
    <property type="match status" value="1"/>
</dbReference>
<dbReference type="GO" id="GO:0006432">
    <property type="term" value="P:phenylalanyl-tRNA aminoacylation"/>
    <property type="evidence" value="ECO:0007669"/>
    <property type="project" value="InterPro"/>
</dbReference>
<dbReference type="SUPFAM" id="SSF46955">
    <property type="entry name" value="Putative DNA-binding domain"/>
    <property type="match status" value="2"/>
</dbReference>
<dbReference type="Pfam" id="PF03484">
    <property type="entry name" value="B5"/>
    <property type="match status" value="1"/>
</dbReference>